<evidence type="ECO:0000313" key="2">
    <source>
        <dbReference type="Proteomes" id="UP000549457"/>
    </source>
</evidence>
<proteinExistence type="predicted"/>
<protein>
    <submittedName>
        <fullName evidence="1">CRISPR system Cascade subunit CasC</fullName>
    </submittedName>
</protein>
<reference evidence="1 2" key="1">
    <citation type="submission" date="2020-08" db="EMBL/GenBank/DDBJ databases">
        <title>Genomic Encyclopedia of Type Strains, Phase IV (KMG-IV): sequencing the most valuable type-strain genomes for metagenomic binning, comparative biology and taxonomic classification.</title>
        <authorList>
            <person name="Goeker M."/>
        </authorList>
    </citation>
    <scope>NUCLEOTIDE SEQUENCE [LARGE SCALE GENOMIC DNA]</scope>
    <source>
        <strain evidence="1 2">DSM 101730</strain>
    </source>
</reference>
<dbReference type="Pfam" id="PF09344">
    <property type="entry name" value="Cas_CT1975"/>
    <property type="match status" value="1"/>
</dbReference>
<keyword evidence="2" id="KW-1185">Reference proteome</keyword>
<organism evidence="1 2">
    <name type="scientific">Amaricoccus macauensis</name>
    <dbReference type="NCBI Taxonomy" id="57001"/>
    <lineage>
        <taxon>Bacteria</taxon>
        <taxon>Pseudomonadati</taxon>
        <taxon>Pseudomonadota</taxon>
        <taxon>Alphaproteobacteria</taxon>
        <taxon>Rhodobacterales</taxon>
        <taxon>Paracoccaceae</taxon>
        <taxon>Amaricoccus</taxon>
    </lineage>
</organism>
<gene>
    <name evidence="1" type="ORF">HNP73_004260</name>
</gene>
<dbReference type="EMBL" id="JACHFM010000006">
    <property type="protein sequence ID" value="MBB5224291.1"/>
    <property type="molecule type" value="Genomic_DNA"/>
</dbReference>
<dbReference type="InterPro" id="IPR010148">
    <property type="entry name" value="CRISPR-assoc_prot_CT1975"/>
</dbReference>
<comment type="caution">
    <text evidence="1">The sequence shown here is derived from an EMBL/GenBank/DDBJ whole genome shotgun (WGS) entry which is preliminary data.</text>
</comment>
<dbReference type="NCBIfam" id="TIGR01869">
    <property type="entry name" value="casC_Cse4"/>
    <property type="match status" value="1"/>
</dbReference>
<evidence type="ECO:0000313" key="1">
    <source>
        <dbReference type="EMBL" id="MBB5224291.1"/>
    </source>
</evidence>
<name>A0A840SYW1_9RHOB</name>
<sequence>MTTFLQFHLLTVYGPSNPNRDDQGRPKQAMVGGAPRLRLSSQSVKRALRESAFFALDLAGHQGVRTKRLCGELTDRLVASGADVAAARGAAEKVAGIFGKLEAPDKKAPEKVVATTLAFISPDEWRLAEDLAARILAGEDLPKDKDLKSLVLRKADGAVDIAMFGRMLADDADFNREAAVQVGHAITTHRAQAEEDWYSAVDDLNKAEDTGAGHLGEHAFGSGVYYQYVCVNVDLLVKNLGGDAELAAKGLEALARALAIATPTGKQNSHAHHPRAAYIRAERGRQAPRDLTGAFFAPVTDQPWATRSVAALEEMAAMMDRAYGPAWDDEAVLDVVRGLGSLDEIAAFAAASAPTA</sequence>
<dbReference type="AlphaFoldDB" id="A0A840SYW1"/>
<dbReference type="RefSeq" id="WP_184154826.1">
    <property type="nucleotide sequence ID" value="NZ_JACHFM010000006.1"/>
</dbReference>
<dbReference type="Proteomes" id="UP000549457">
    <property type="component" value="Unassembled WGS sequence"/>
</dbReference>
<accession>A0A840SYW1</accession>